<dbReference type="WBParaSite" id="ASIM_0000676101-mRNA-1">
    <property type="protein sequence ID" value="ASIM_0000676101-mRNA-1"/>
    <property type="gene ID" value="ASIM_0000676101"/>
</dbReference>
<evidence type="ECO:0000256" key="1">
    <source>
        <dbReference type="ARBA" id="ARBA00004123"/>
    </source>
</evidence>
<dbReference type="AlphaFoldDB" id="A0A0M3JGK6"/>
<dbReference type="Proteomes" id="UP000267096">
    <property type="component" value="Unassembled WGS sequence"/>
</dbReference>
<proteinExistence type="predicted"/>
<evidence type="ECO:0000256" key="4">
    <source>
        <dbReference type="ARBA" id="ARBA00023242"/>
    </source>
</evidence>
<evidence type="ECO:0000313" key="6">
    <source>
        <dbReference type="Proteomes" id="UP000267096"/>
    </source>
</evidence>
<keyword evidence="4" id="KW-0539">Nucleus</keyword>
<organism evidence="7">
    <name type="scientific">Anisakis simplex</name>
    <name type="common">Herring worm</name>
    <dbReference type="NCBI Taxonomy" id="6269"/>
    <lineage>
        <taxon>Eukaryota</taxon>
        <taxon>Metazoa</taxon>
        <taxon>Ecdysozoa</taxon>
        <taxon>Nematoda</taxon>
        <taxon>Chromadorea</taxon>
        <taxon>Rhabditida</taxon>
        <taxon>Spirurina</taxon>
        <taxon>Ascaridomorpha</taxon>
        <taxon>Ascaridoidea</taxon>
        <taxon>Anisakidae</taxon>
        <taxon>Anisakis</taxon>
        <taxon>Anisakis simplex complex</taxon>
    </lineage>
</organism>
<dbReference type="Pfam" id="PF14598">
    <property type="entry name" value="PAS_11"/>
    <property type="match status" value="1"/>
</dbReference>
<dbReference type="PANTHER" id="PTHR23043">
    <property type="entry name" value="HYPOXIA-INDUCIBLE FACTOR 1 ALPHA"/>
    <property type="match status" value="1"/>
</dbReference>
<dbReference type="Gene3D" id="3.30.450.20">
    <property type="entry name" value="PAS domain"/>
    <property type="match status" value="1"/>
</dbReference>
<keyword evidence="6" id="KW-1185">Reference proteome</keyword>
<dbReference type="GO" id="GO:0005634">
    <property type="term" value="C:nucleus"/>
    <property type="evidence" value="ECO:0007669"/>
    <property type="project" value="UniProtKB-SubCell"/>
</dbReference>
<dbReference type="InterPro" id="IPR000014">
    <property type="entry name" value="PAS"/>
</dbReference>
<name>A0A0M3JGK6_ANISI</name>
<sequence>MGTSFYNLVHPADIEAVAASMRELLSKGHTKTPYYRLIGAAKTVLWVQTEATTVNHTSKGHKGQYVICIHELLGYVPSLEVNSSYFHKKFKYCRCHIDKALLDLTAVRFLSVLESDFIPNKFKFRLNGVIYVCVFIMNFA</sequence>
<evidence type="ECO:0000313" key="7">
    <source>
        <dbReference type="WBParaSite" id="ASIM_0000676101-mRNA-1"/>
    </source>
</evidence>
<dbReference type="InterPro" id="IPR035965">
    <property type="entry name" value="PAS-like_dom_sf"/>
</dbReference>
<dbReference type="EMBL" id="UYRR01014347">
    <property type="protein sequence ID" value="VDK27228.1"/>
    <property type="molecule type" value="Genomic_DNA"/>
</dbReference>
<accession>A0A0M3JGK6</accession>
<gene>
    <name evidence="5" type="ORF">ASIM_LOCUS6537</name>
</gene>
<evidence type="ECO:0000313" key="5">
    <source>
        <dbReference type="EMBL" id="VDK27228.1"/>
    </source>
</evidence>
<dbReference type="OrthoDB" id="6021714at2759"/>
<dbReference type="SUPFAM" id="SSF55785">
    <property type="entry name" value="PYP-like sensor domain (PAS domain)"/>
    <property type="match status" value="1"/>
</dbReference>
<reference evidence="5 6" key="2">
    <citation type="submission" date="2018-11" db="EMBL/GenBank/DDBJ databases">
        <authorList>
            <consortium name="Pathogen Informatics"/>
        </authorList>
    </citation>
    <scope>NUCLEOTIDE SEQUENCE [LARGE SCALE GENOMIC DNA]</scope>
</reference>
<evidence type="ECO:0000256" key="2">
    <source>
        <dbReference type="ARBA" id="ARBA00023015"/>
    </source>
</evidence>
<dbReference type="GO" id="GO:0010557">
    <property type="term" value="P:positive regulation of macromolecule biosynthetic process"/>
    <property type="evidence" value="ECO:0007669"/>
    <property type="project" value="UniProtKB-ARBA"/>
</dbReference>
<dbReference type="PANTHER" id="PTHR23043:SF17">
    <property type="entry name" value="PROTEIN SIMILAR"/>
    <property type="match status" value="1"/>
</dbReference>
<reference evidence="7" key="1">
    <citation type="submission" date="2017-02" db="UniProtKB">
        <authorList>
            <consortium name="WormBaseParasite"/>
        </authorList>
    </citation>
    <scope>IDENTIFICATION</scope>
</reference>
<protein>
    <submittedName>
        <fullName evidence="7">Hypoxia-inducible factor 1 (inferred by orthology to a C. elegans protein)</fullName>
    </submittedName>
</protein>
<dbReference type="CDD" id="cd00130">
    <property type="entry name" value="PAS"/>
    <property type="match status" value="1"/>
</dbReference>
<comment type="subcellular location">
    <subcellularLocation>
        <location evidence="1">Nucleus</location>
    </subcellularLocation>
</comment>
<dbReference type="GO" id="GO:0000977">
    <property type="term" value="F:RNA polymerase II transcription regulatory region sequence-specific DNA binding"/>
    <property type="evidence" value="ECO:0007669"/>
    <property type="project" value="TreeGrafter"/>
</dbReference>
<evidence type="ECO:0000256" key="3">
    <source>
        <dbReference type="ARBA" id="ARBA00023163"/>
    </source>
</evidence>
<dbReference type="GO" id="GO:0000981">
    <property type="term" value="F:DNA-binding transcription factor activity, RNA polymerase II-specific"/>
    <property type="evidence" value="ECO:0007669"/>
    <property type="project" value="TreeGrafter"/>
</dbReference>
<dbReference type="GO" id="GO:0071456">
    <property type="term" value="P:cellular response to hypoxia"/>
    <property type="evidence" value="ECO:0007669"/>
    <property type="project" value="TreeGrafter"/>
</dbReference>
<keyword evidence="2" id="KW-0805">Transcription regulation</keyword>
<keyword evidence="3" id="KW-0804">Transcription</keyword>